<dbReference type="KEGG" id="pzu:PHZ_c0473"/>
<accession>B4REE5</accession>
<evidence type="ECO:0000313" key="5">
    <source>
        <dbReference type="EMBL" id="ACG76887.1"/>
    </source>
</evidence>
<name>B4REE5_PHEZH</name>
<dbReference type="InterPro" id="IPR001296">
    <property type="entry name" value="Glyco_trans_1"/>
</dbReference>
<dbReference type="Pfam" id="PF00534">
    <property type="entry name" value="Glycos_transf_1"/>
    <property type="match status" value="1"/>
</dbReference>
<dbReference type="AlphaFoldDB" id="B4REE5"/>
<dbReference type="PANTHER" id="PTHR12526">
    <property type="entry name" value="GLYCOSYLTRANSFERASE"/>
    <property type="match status" value="1"/>
</dbReference>
<dbReference type="PANTHER" id="PTHR12526:SF510">
    <property type="entry name" value="D-INOSITOL 3-PHOSPHATE GLYCOSYLTRANSFERASE"/>
    <property type="match status" value="1"/>
</dbReference>
<evidence type="ECO:0000313" key="6">
    <source>
        <dbReference type="Proteomes" id="UP000001868"/>
    </source>
</evidence>
<dbReference type="CDD" id="cd03801">
    <property type="entry name" value="GT4_PimA-like"/>
    <property type="match status" value="1"/>
</dbReference>
<feature type="region of interest" description="Disordered" evidence="3">
    <location>
        <begin position="1"/>
        <end position="24"/>
    </location>
</feature>
<dbReference type="Gene3D" id="3.40.50.2000">
    <property type="entry name" value="Glycogen Phosphorylase B"/>
    <property type="match status" value="1"/>
</dbReference>
<dbReference type="HOGENOM" id="CLU_033328_0_0_5"/>
<sequence length="584" mass="61642">MAAGDAGRLGPGDRGHEAGAGVERSAGTASLSRLSVFHPSGALGLGANPFGKDVANLQLIRALAQSGGFEQLDILSARPPSEADLAAGLIQDSGSQTRLASGWLLNTGLPAASGALLRGQPYLSELAWLRRRACGDRGYSLLGLAHTLAPPAVRELIAASLSAPVHPWDAVICTSPSVQDGLARMFAELGEHLAERTGGKPPAPPALPIVPLGVEAEAFRRTADRPDARGRVRAELGLTGDDVLVLWVGRLSFFEKAFPQPMFRAVQQAAAMTGAKVAFAMAGWFPREADRAHYAQAAAAYAPDVDVRFEDGNDRARLGDLWAAADVFLSLVDNIQETFGITPLEAMAAGLPVVASDWDGYRFTVRHGEEGFLIPTLGGPESGGLGGTIAARHVFGLDSYQTYVGALAQHTAVHIGRCAEALAALIRSPDLRRRMGEAGRARVRTAFDWPVVAGQYRELVDELSAIRAAAADPPAGRQSDPVRGDPFRDFAHFATDTLTLDTRLAAGLGVTAQDVLGTEAVALDGAYGALRAPVQACAQVLDLLAGGRAMTVREILLAFPADERRRTELALGWMAKHGFVDWLT</sequence>
<evidence type="ECO:0000256" key="2">
    <source>
        <dbReference type="ARBA" id="ARBA00022679"/>
    </source>
</evidence>
<dbReference type="EMBL" id="CP000747">
    <property type="protein sequence ID" value="ACG76887.1"/>
    <property type="molecule type" value="Genomic_DNA"/>
</dbReference>
<organism evidence="5 6">
    <name type="scientific">Phenylobacterium zucineum (strain HLK1)</name>
    <dbReference type="NCBI Taxonomy" id="450851"/>
    <lineage>
        <taxon>Bacteria</taxon>
        <taxon>Pseudomonadati</taxon>
        <taxon>Pseudomonadota</taxon>
        <taxon>Alphaproteobacteria</taxon>
        <taxon>Caulobacterales</taxon>
        <taxon>Caulobacteraceae</taxon>
        <taxon>Phenylobacterium</taxon>
    </lineage>
</organism>
<proteinExistence type="predicted"/>
<evidence type="ECO:0000259" key="4">
    <source>
        <dbReference type="Pfam" id="PF00534"/>
    </source>
</evidence>
<dbReference type="CAZy" id="GT4">
    <property type="family name" value="Glycosyltransferase Family 4"/>
</dbReference>
<protein>
    <submittedName>
        <fullName evidence="5">Glycosyl transferase, group 1 family protein</fullName>
    </submittedName>
</protein>
<reference evidence="5 6" key="1">
    <citation type="journal article" date="2008" name="BMC Genomics">
        <title>Complete genome of Phenylobacterium zucineum - a novel facultative intracellular bacterium isolated from human erythroleukemia cell line K562.</title>
        <authorList>
            <person name="Luo Y."/>
            <person name="Xu X."/>
            <person name="Ding Z."/>
            <person name="Liu Z."/>
            <person name="Zhang B."/>
            <person name="Yan Z."/>
            <person name="Sun J."/>
            <person name="Hu S."/>
            <person name="Hu X."/>
        </authorList>
    </citation>
    <scope>NUCLEOTIDE SEQUENCE [LARGE SCALE GENOMIC DNA]</scope>
    <source>
        <strain evidence="5 6">HLK1</strain>
    </source>
</reference>
<feature type="domain" description="Glycosyl transferase family 1" evidence="4">
    <location>
        <begin position="233"/>
        <end position="375"/>
    </location>
</feature>
<dbReference type="STRING" id="450851.PHZ_c0473"/>
<evidence type="ECO:0000256" key="3">
    <source>
        <dbReference type="SAM" id="MobiDB-lite"/>
    </source>
</evidence>
<keyword evidence="2 5" id="KW-0808">Transferase</keyword>
<keyword evidence="1" id="KW-0328">Glycosyltransferase</keyword>
<gene>
    <name evidence="5" type="ordered locus">PHZ_c0473</name>
</gene>
<dbReference type="GO" id="GO:0016757">
    <property type="term" value="F:glycosyltransferase activity"/>
    <property type="evidence" value="ECO:0007669"/>
    <property type="project" value="UniProtKB-KW"/>
</dbReference>
<dbReference type="eggNOG" id="COG0438">
    <property type="taxonomic scope" value="Bacteria"/>
</dbReference>
<dbReference type="Proteomes" id="UP000001868">
    <property type="component" value="Chromosome"/>
</dbReference>
<evidence type="ECO:0000256" key="1">
    <source>
        <dbReference type="ARBA" id="ARBA00022676"/>
    </source>
</evidence>
<dbReference type="SUPFAM" id="SSF53756">
    <property type="entry name" value="UDP-Glycosyltransferase/glycogen phosphorylase"/>
    <property type="match status" value="1"/>
</dbReference>
<keyword evidence="6" id="KW-1185">Reference proteome</keyword>